<evidence type="ECO:0000256" key="2">
    <source>
        <dbReference type="ARBA" id="ARBA00005967"/>
    </source>
</evidence>
<evidence type="ECO:0000256" key="13">
    <source>
        <dbReference type="ARBA" id="ARBA00023209"/>
    </source>
</evidence>
<evidence type="ECO:0000256" key="15">
    <source>
        <dbReference type="PIRSR" id="PIRSR600829-1"/>
    </source>
</evidence>
<evidence type="ECO:0008006" key="22">
    <source>
        <dbReference type="Google" id="ProtNLM"/>
    </source>
</evidence>
<evidence type="ECO:0000256" key="9">
    <source>
        <dbReference type="ARBA" id="ARBA00022840"/>
    </source>
</evidence>
<keyword evidence="8" id="KW-0418">Kinase</keyword>
<evidence type="ECO:0000256" key="10">
    <source>
        <dbReference type="ARBA" id="ARBA00022989"/>
    </source>
</evidence>
<keyword evidence="4" id="KW-0444">Lipid biosynthesis</keyword>
<dbReference type="GO" id="GO:0005886">
    <property type="term" value="C:plasma membrane"/>
    <property type="evidence" value="ECO:0007669"/>
    <property type="project" value="UniProtKB-SubCell"/>
</dbReference>
<dbReference type="PANTHER" id="PTHR34299">
    <property type="entry name" value="DIACYLGLYCEROL KINASE"/>
    <property type="match status" value="1"/>
</dbReference>
<protein>
    <recommendedName>
        <fullName evidence="22">Diacylglycerol kinase</fullName>
    </recommendedName>
</protein>
<evidence type="ECO:0000256" key="5">
    <source>
        <dbReference type="ARBA" id="ARBA00022679"/>
    </source>
</evidence>
<keyword evidence="7 17" id="KW-0547">Nucleotide-binding</keyword>
<comment type="similarity">
    <text evidence="2">Belongs to the bacterial diacylglycerol kinase family.</text>
</comment>
<evidence type="ECO:0000256" key="19">
    <source>
        <dbReference type="SAM" id="Phobius"/>
    </source>
</evidence>
<dbReference type="InterPro" id="IPR000829">
    <property type="entry name" value="DAGK"/>
</dbReference>
<keyword evidence="18" id="KW-0460">Magnesium</keyword>
<dbReference type="GO" id="GO:0008654">
    <property type="term" value="P:phospholipid biosynthetic process"/>
    <property type="evidence" value="ECO:0007669"/>
    <property type="project" value="UniProtKB-KW"/>
</dbReference>
<feature type="transmembrane region" description="Helical" evidence="19">
    <location>
        <begin position="28"/>
        <end position="46"/>
    </location>
</feature>
<keyword evidence="6 19" id="KW-0812">Transmembrane</keyword>
<dbReference type="AlphaFoldDB" id="A0A1F7TMC0"/>
<feature type="binding site" evidence="16">
    <location>
        <position position="66"/>
    </location>
    <ligand>
        <name>substrate</name>
    </ligand>
</feature>
<evidence type="ECO:0000256" key="18">
    <source>
        <dbReference type="PIRSR" id="PIRSR600829-4"/>
    </source>
</evidence>
<feature type="binding site" evidence="17">
    <location>
        <position position="6"/>
    </location>
    <ligand>
        <name>ATP</name>
        <dbReference type="ChEBI" id="CHEBI:30616"/>
    </ligand>
</feature>
<evidence type="ECO:0000256" key="12">
    <source>
        <dbReference type="ARBA" id="ARBA00023136"/>
    </source>
</evidence>
<dbReference type="GO" id="GO:0046872">
    <property type="term" value="F:metal ion binding"/>
    <property type="evidence" value="ECO:0007669"/>
    <property type="project" value="UniProtKB-KW"/>
</dbReference>
<feature type="binding site" evidence="18">
    <location>
        <position position="25"/>
    </location>
    <ligand>
        <name>a divalent metal cation</name>
        <dbReference type="ChEBI" id="CHEBI:60240"/>
    </ligand>
</feature>
<evidence type="ECO:0000256" key="7">
    <source>
        <dbReference type="ARBA" id="ARBA00022741"/>
    </source>
</evidence>
<evidence type="ECO:0000256" key="16">
    <source>
        <dbReference type="PIRSR" id="PIRSR600829-2"/>
    </source>
</evidence>
<evidence type="ECO:0000256" key="11">
    <source>
        <dbReference type="ARBA" id="ARBA00023098"/>
    </source>
</evidence>
<keyword evidence="18" id="KW-0479">Metal-binding</keyword>
<keyword evidence="5" id="KW-0808">Transferase</keyword>
<feature type="binding site" evidence="16">
    <location>
        <position position="6"/>
    </location>
    <ligand>
        <name>substrate</name>
    </ligand>
</feature>
<feature type="binding site" evidence="17">
    <location>
        <position position="25"/>
    </location>
    <ligand>
        <name>ATP</name>
        <dbReference type="ChEBI" id="CHEBI:30616"/>
    </ligand>
</feature>
<dbReference type="Proteomes" id="UP000177885">
    <property type="component" value="Unassembled WGS sequence"/>
</dbReference>
<evidence type="ECO:0000256" key="3">
    <source>
        <dbReference type="ARBA" id="ARBA00022475"/>
    </source>
</evidence>
<dbReference type="PANTHER" id="PTHR34299:SF1">
    <property type="entry name" value="DIACYLGLYCEROL KINASE"/>
    <property type="match status" value="1"/>
</dbReference>
<keyword evidence="14" id="KW-1208">Phospholipid metabolism</keyword>
<evidence type="ECO:0000256" key="8">
    <source>
        <dbReference type="ARBA" id="ARBA00022777"/>
    </source>
</evidence>
<evidence type="ECO:0000256" key="14">
    <source>
        <dbReference type="ARBA" id="ARBA00023264"/>
    </source>
</evidence>
<sequence>MIEPNRLLKSFRHAASGIILAFRTEQSFRVQASLALFVVGLGYVLRVSRSEWIVILFLITLVLVLELINSVFERLVDAFKPRLHPIVHEVKDLMAATVLVGAILSVVIGAMIFLPKVWALF</sequence>
<feature type="transmembrane region" description="Helical" evidence="19">
    <location>
        <begin position="93"/>
        <end position="114"/>
    </location>
</feature>
<dbReference type="InterPro" id="IPR033717">
    <property type="entry name" value="UDPK"/>
</dbReference>
<keyword evidence="10 19" id="KW-1133">Transmembrane helix</keyword>
<comment type="subcellular location">
    <subcellularLocation>
        <location evidence="1">Cell membrane</location>
        <topology evidence="1">Multi-pass membrane protein</topology>
    </subcellularLocation>
</comment>
<feature type="binding site" evidence="17">
    <location>
        <begin position="91"/>
        <end position="92"/>
    </location>
    <ligand>
        <name>ATP</name>
        <dbReference type="ChEBI" id="CHEBI:30616"/>
    </ligand>
</feature>
<dbReference type="Gene3D" id="1.10.287.3610">
    <property type="match status" value="1"/>
</dbReference>
<gene>
    <name evidence="20" type="ORF">A2856_03695</name>
</gene>
<keyword evidence="9 17" id="KW-0067">ATP-binding</keyword>
<proteinExistence type="inferred from homology"/>
<feature type="binding site" evidence="17">
    <location>
        <position position="73"/>
    </location>
    <ligand>
        <name>ATP</name>
        <dbReference type="ChEBI" id="CHEBI:30616"/>
    </ligand>
</feature>
<evidence type="ECO:0000256" key="17">
    <source>
        <dbReference type="PIRSR" id="PIRSR600829-3"/>
    </source>
</evidence>
<keyword evidence="12 19" id="KW-0472">Membrane</keyword>
<dbReference type="STRING" id="1802385.A2856_03695"/>
<evidence type="ECO:0000313" key="20">
    <source>
        <dbReference type="EMBL" id="OGL67143.1"/>
    </source>
</evidence>
<dbReference type="GO" id="GO:0005524">
    <property type="term" value="F:ATP binding"/>
    <property type="evidence" value="ECO:0007669"/>
    <property type="project" value="UniProtKB-KW"/>
</dbReference>
<dbReference type="Pfam" id="PF01219">
    <property type="entry name" value="DAGK_prokar"/>
    <property type="match status" value="1"/>
</dbReference>
<keyword evidence="13" id="KW-0594">Phospholipid biosynthesis</keyword>
<comment type="cofactor">
    <cofactor evidence="18">
        <name>Mg(2+)</name>
        <dbReference type="ChEBI" id="CHEBI:18420"/>
    </cofactor>
    <text evidence="18">Mn(2+), Zn(2+), Cd(2+) and Co(2+) support activity to lesser extents.</text>
</comment>
<accession>A0A1F7TMC0</accession>
<reference evidence="20 21" key="1">
    <citation type="journal article" date="2016" name="Nat. Commun.">
        <title>Thousands of microbial genomes shed light on interconnected biogeochemical processes in an aquifer system.</title>
        <authorList>
            <person name="Anantharaman K."/>
            <person name="Brown C.T."/>
            <person name="Hug L.A."/>
            <person name="Sharon I."/>
            <person name="Castelle C.J."/>
            <person name="Probst A.J."/>
            <person name="Thomas B.C."/>
            <person name="Singh A."/>
            <person name="Wilkins M.J."/>
            <person name="Karaoz U."/>
            <person name="Brodie E.L."/>
            <person name="Williams K.H."/>
            <person name="Hubbard S.S."/>
            <person name="Banfield J.F."/>
        </authorList>
    </citation>
    <scope>NUCLEOTIDE SEQUENCE [LARGE SCALE GENOMIC DNA]</scope>
</reference>
<dbReference type="CDD" id="cd14265">
    <property type="entry name" value="UDPK_IM_like"/>
    <property type="match status" value="1"/>
</dbReference>
<name>A0A1F7TMC0_9BACT</name>
<feature type="active site" description="Proton acceptor" evidence="15">
    <location>
        <position position="66"/>
    </location>
</feature>
<dbReference type="EMBL" id="MGDT01000003">
    <property type="protein sequence ID" value="OGL67143.1"/>
    <property type="molecule type" value="Genomic_DNA"/>
</dbReference>
<feature type="binding site" evidence="18">
    <location>
        <position position="73"/>
    </location>
    <ligand>
        <name>a divalent metal cation</name>
        <dbReference type="ChEBI" id="CHEBI:60240"/>
    </ligand>
</feature>
<keyword evidence="11" id="KW-0443">Lipid metabolism</keyword>
<evidence type="ECO:0000256" key="4">
    <source>
        <dbReference type="ARBA" id="ARBA00022516"/>
    </source>
</evidence>
<organism evidence="20 21">
    <name type="scientific">Candidatus Uhrbacteria bacterium RIFCSPHIGHO2_01_FULL_63_20</name>
    <dbReference type="NCBI Taxonomy" id="1802385"/>
    <lineage>
        <taxon>Bacteria</taxon>
        <taxon>Candidatus Uhriibacteriota</taxon>
    </lineage>
</organism>
<dbReference type="InterPro" id="IPR036945">
    <property type="entry name" value="DAGK_sf"/>
</dbReference>
<evidence type="ECO:0000256" key="1">
    <source>
        <dbReference type="ARBA" id="ARBA00004651"/>
    </source>
</evidence>
<feature type="transmembrane region" description="Helical" evidence="19">
    <location>
        <begin position="52"/>
        <end position="72"/>
    </location>
</feature>
<comment type="caution">
    <text evidence="20">The sequence shown here is derived from an EMBL/GenBank/DDBJ whole genome shotgun (WGS) entry which is preliminary data.</text>
</comment>
<evidence type="ECO:0000256" key="6">
    <source>
        <dbReference type="ARBA" id="ARBA00022692"/>
    </source>
</evidence>
<evidence type="ECO:0000313" key="21">
    <source>
        <dbReference type="Proteomes" id="UP000177885"/>
    </source>
</evidence>
<keyword evidence="3" id="KW-1003">Cell membrane</keyword>
<dbReference type="GO" id="GO:0016301">
    <property type="term" value="F:kinase activity"/>
    <property type="evidence" value="ECO:0007669"/>
    <property type="project" value="UniProtKB-KW"/>
</dbReference>